<dbReference type="CDD" id="cd07986">
    <property type="entry name" value="LPLAT_ACT14924-like"/>
    <property type="match status" value="1"/>
</dbReference>
<feature type="domain" description="Putative acyltransferase ACT14924-like acyltransferase" evidence="1">
    <location>
        <begin position="25"/>
        <end position="228"/>
    </location>
</feature>
<comment type="caution">
    <text evidence="2">The sequence shown here is derived from an EMBL/GenBank/DDBJ whole genome shotgun (WGS) entry which is preliminary data.</text>
</comment>
<organism evidence="2 3">
    <name type="scientific">Amylibacter marinus</name>
    <dbReference type="NCBI Taxonomy" id="1475483"/>
    <lineage>
        <taxon>Bacteria</taxon>
        <taxon>Pseudomonadati</taxon>
        <taxon>Pseudomonadota</taxon>
        <taxon>Alphaproteobacteria</taxon>
        <taxon>Rhodobacterales</taxon>
        <taxon>Paracoccaceae</taxon>
        <taxon>Amylibacter</taxon>
    </lineage>
</organism>
<dbReference type="Pfam" id="PF19576">
    <property type="entry name" value="Acyltransf_2"/>
    <property type="match status" value="1"/>
</dbReference>
<accession>A0ABQ5VV05</accession>
<proteinExistence type="predicted"/>
<dbReference type="GO" id="GO:0016746">
    <property type="term" value="F:acyltransferase activity"/>
    <property type="evidence" value="ECO:0007669"/>
    <property type="project" value="UniProtKB-KW"/>
</dbReference>
<dbReference type="SUPFAM" id="SSF69593">
    <property type="entry name" value="Glycerol-3-phosphate (1)-acyltransferase"/>
    <property type="match status" value="1"/>
</dbReference>
<evidence type="ECO:0000313" key="3">
    <source>
        <dbReference type="Proteomes" id="UP001156694"/>
    </source>
</evidence>
<reference evidence="3" key="1">
    <citation type="journal article" date="2019" name="Int. J. Syst. Evol. Microbiol.">
        <title>The Global Catalogue of Microorganisms (GCM) 10K type strain sequencing project: providing services to taxonomists for standard genome sequencing and annotation.</title>
        <authorList>
            <consortium name="The Broad Institute Genomics Platform"/>
            <consortium name="The Broad Institute Genome Sequencing Center for Infectious Disease"/>
            <person name="Wu L."/>
            <person name="Ma J."/>
        </authorList>
    </citation>
    <scope>NUCLEOTIDE SEQUENCE [LARGE SCALE GENOMIC DNA]</scope>
    <source>
        <strain evidence="3">NBRC 110140</strain>
    </source>
</reference>
<dbReference type="Proteomes" id="UP001156694">
    <property type="component" value="Unassembled WGS sequence"/>
</dbReference>
<keyword evidence="2" id="KW-0012">Acyltransferase</keyword>
<name>A0ABQ5VV05_9RHOB</name>
<dbReference type="InterPro" id="IPR045746">
    <property type="entry name" value="ACT14924-like_Acyltransf_dom"/>
</dbReference>
<keyword evidence="2" id="KW-0808">Transferase</keyword>
<protein>
    <submittedName>
        <fullName evidence="2">Glycerol acyltransferase</fullName>
    </submittedName>
</protein>
<dbReference type="RefSeq" id="WP_284377114.1">
    <property type="nucleotide sequence ID" value="NZ_BSNN01000002.1"/>
</dbReference>
<gene>
    <name evidence="2" type="ORF">GCM10007939_13140</name>
</gene>
<evidence type="ECO:0000313" key="2">
    <source>
        <dbReference type="EMBL" id="GLQ35031.1"/>
    </source>
</evidence>
<keyword evidence="3" id="KW-1185">Reference proteome</keyword>
<dbReference type="EMBL" id="BSNN01000002">
    <property type="protein sequence ID" value="GLQ35031.1"/>
    <property type="molecule type" value="Genomic_DNA"/>
</dbReference>
<evidence type="ECO:0000259" key="1">
    <source>
        <dbReference type="Pfam" id="PF19576"/>
    </source>
</evidence>
<sequence>MVEQNQNPKDFDPNKLYDRSDLTYANSFPQFYKRWFISIVEALTARYYLLYKMRKWERNPNKDPDFWVSVLEEMNIKLTTSKEDIARIPAEGPLVIVSNHPHGLIDGIVMAHLISHVRDDYQILTRALLVGVTRVEKYLLPVSFPHEEDSVRKNIKMRQAAVQALKDQHCIALFPAGTVSTSPTFFGEPEEREWATFTSKMIRQSGARVLPIYFTGSNTRLFHIANKLGDTLRQSLLLYEIRAAFNKNQSPVIGELIDPEALKPFEKDSKGMMAFLREETLKLKPSKK</sequence>